<dbReference type="GO" id="GO:0016020">
    <property type="term" value="C:membrane"/>
    <property type="evidence" value="ECO:0007669"/>
    <property type="project" value="GOC"/>
</dbReference>
<dbReference type="InterPro" id="IPR051706">
    <property type="entry name" value="Glycosyltransferase_domain"/>
</dbReference>
<sequence>MLPPKAIAVSSPSPYRIWHRPQLPCLRFGPEIRRANNRREDANRGAKRRPTTRFCASFAGLAGSTCAGCFGGLAKGRRRPALLVAGQTSNFENFEFWRGSEPFVTQLRKTPSDSREPHLFVDGALVLDGESVELLGKSSSGLFALVRCRAGFSGWAQLKYLRALAPQAPAHEVQRHELATLSPEEFAGLDGRGPLILTGAAFRLRSVPGRPQQLLGLVEHIDLCCKTSPPDSGSSRVKPCFERFVLPKPATPVVVGKYSLENGTVTYRLSSDILLRSLDVIGYISLPFQSSDILEFVAPSNWLLRVRFSLSVLGRGADFLLRRDAVTHSQCCLVLAGRLRLRLLPPTVAAAGLEAVVGDLGCAVSQLDLFQEGTSTAELFQDILQVEVGEGDAILIPPGWWHQLSCLEGPAVMATAPYLTEAAAPFALQALASWRSQSSGLAEVEAEPLTHPVDAVEQLAAACRQLAAARGQERKNTNSSYSLGLGTWPFLGASSSSSSSSSEAPESGQQADQEEEFQFGLCRALQAFPAFVYSGAVLPADAPLWSAAELERFISSGGFLAPERRQETRSSEDELAPSQRLREWLQVPLPSNCPLLSADLHAQDAPRVIWMYWAQGASRLTGFRRLCVHSWRVQNPGWQVVVLDKHSVRQYVGHEEGELPERYEDLESAQQSDALRLALLARYGGVYTDVATLCLRPLEDWIWPAVSQGSLDQGLGAFYLACFGLPAPGLGREYVENWFLAARRAHPLVLAWRDLYVAGWRDAATRFEYPLGPLFRDVDLSHITIAEHRDWLLMHVCFKKLIDEDPEMHRIWSQEMTLLRADDSALAWMAEVDANKPEEAVLRWVFAKDPEWCQRQLDTAPMLKFVGDAAQALQWQPEEHLVGAAWDSCLSRVLARALPLPPTPDETLC</sequence>
<name>A0A813DPP5_POLGL</name>
<comment type="caution">
    <text evidence="3">The sequence shown here is derived from an EMBL/GenBank/DDBJ whole genome shotgun (WGS) entry which is preliminary data.</text>
</comment>
<proteinExistence type="predicted"/>
<dbReference type="OrthoDB" id="436652at2759"/>
<evidence type="ECO:0000259" key="2">
    <source>
        <dbReference type="PROSITE" id="PS51184"/>
    </source>
</evidence>
<reference evidence="3" key="1">
    <citation type="submission" date="2021-02" db="EMBL/GenBank/DDBJ databases">
        <authorList>
            <person name="Dougan E. K."/>
            <person name="Rhodes N."/>
            <person name="Thang M."/>
            <person name="Chan C."/>
        </authorList>
    </citation>
    <scope>NUCLEOTIDE SEQUENCE</scope>
</reference>
<dbReference type="Gene3D" id="2.60.120.650">
    <property type="entry name" value="Cupin"/>
    <property type="match status" value="1"/>
</dbReference>
<keyword evidence="4" id="KW-1185">Reference proteome</keyword>
<dbReference type="PANTHER" id="PTHR32385">
    <property type="entry name" value="MANNOSYL PHOSPHORYLINOSITOL CERAMIDE SYNTHASE"/>
    <property type="match status" value="1"/>
</dbReference>
<accession>A0A813DPP5</accession>
<organism evidence="3 4">
    <name type="scientific">Polarella glacialis</name>
    <name type="common">Dinoflagellate</name>
    <dbReference type="NCBI Taxonomy" id="89957"/>
    <lineage>
        <taxon>Eukaryota</taxon>
        <taxon>Sar</taxon>
        <taxon>Alveolata</taxon>
        <taxon>Dinophyceae</taxon>
        <taxon>Suessiales</taxon>
        <taxon>Suessiaceae</taxon>
        <taxon>Polarella</taxon>
    </lineage>
</organism>
<dbReference type="Gene3D" id="3.90.550.20">
    <property type="match status" value="1"/>
</dbReference>
<dbReference type="GO" id="GO:0000030">
    <property type="term" value="F:mannosyltransferase activity"/>
    <property type="evidence" value="ECO:0007669"/>
    <property type="project" value="TreeGrafter"/>
</dbReference>
<dbReference type="Pfam" id="PF05704">
    <property type="entry name" value="Caps_synth"/>
    <property type="match status" value="1"/>
</dbReference>
<feature type="region of interest" description="Disordered" evidence="1">
    <location>
        <begin position="494"/>
        <end position="513"/>
    </location>
</feature>
<dbReference type="EMBL" id="CAJNNV010002961">
    <property type="protein sequence ID" value="CAE8588168.1"/>
    <property type="molecule type" value="Genomic_DNA"/>
</dbReference>
<dbReference type="PANTHER" id="PTHR32385:SF22">
    <property type="entry name" value="MANNOSYL PHOSPHORYLINOSITOL CERAMIDE SYNTHASE SUR1"/>
    <property type="match status" value="1"/>
</dbReference>
<feature type="domain" description="JmjC" evidence="2">
    <location>
        <begin position="258"/>
        <end position="435"/>
    </location>
</feature>
<dbReference type="Proteomes" id="UP000654075">
    <property type="component" value="Unassembled WGS sequence"/>
</dbReference>
<protein>
    <recommendedName>
        <fullName evidence="2">JmjC domain-containing protein</fullName>
    </recommendedName>
</protein>
<dbReference type="SUPFAM" id="SSF51197">
    <property type="entry name" value="Clavaminate synthase-like"/>
    <property type="match status" value="1"/>
</dbReference>
<evidence type="ECO:0000256" key="1">
    <source>
        <dbReference type="SAM" id="MobiDB-lite"/>
    </source>
</evidence>
<dbReference type="InterPro" id="IPR003347">
    <property type="entry name" value="JmjC_dom"/>
</dbReference>
<dbReference type="InterPro" id="IPR008441">
    <property type="entry name" value="AfumC-like_glycosyl_Trfase"/>
</dbReference>
<evidence type="ECO:0000313" key="4">
    <source>
        <dbReference type="Proteomes" id="UP000654075"/>
    </source>
</evidence>
<dbReference type="SUPFAM" id="SSF53448">
    <property type="entry name" value="Nucleotide-diphospho-sugar transferases"/>
    <property type="match status" value="1"/>
</dbReference>
<dbReference type="GO" id="GO:0051999">
    <property type="term" value="P:mannosyl-inositol phosphorylceramide biosynthetic process"/>
    <property type="evidence" value="ECO:0007669"/>
    <property type="project" value="TreeGrafter"/>
</dbReference>
<dbReference type="AlphaFoldDB" id="A0A813DPP5"/>
<dbReference type="PROSITE" id="PS51184">
    <property type="entry name" value="JMJC"/>
    <property type="match status" value="1"/>
</dbReference>
<dbReference type="OMA" id="HRDWLLM"/>
<evidence type="ECO:0000313" key="3">
    <source>
        <dbReference type="EMBL" id="CAE8588168.1"/>
    </source>
</evidence>
<dbReference type="InterPro" id="IPR029044">
    <property type="entry name" value="Nucleotide-diphossugar_trans"/>
</dbReference>
<gene>
    <name evidence="3" type="ORF">PGLA1383_LOCUS6975</name>
</gene>